<dbReference type="EC" id="4.3.1.15" evidence="4"/>
<evidence type="ECO:0000313" key="5">
    <source>
        <dbReference type="Proteomes" id="UP000049983"/>
    </source>
</evidence>
<dbReference type="AlphaFoldDB" id="A0A0M7A8W2"/>
<dbReference type="Pfam" id="PF00291">
    <property type="entry name" value="PALP"/>
    <property type="match status" value="1"/>
</dbReference>
<proteinExistence type="predicted"/>
<dbReference type="PANTHER" id="PTHR42937:SF1">
    <property type="entry name" value="DIAMINOPROPIONATE AMMONIA-LYASE"/>
    <property type="match status" value="1"/>
</dbReference>
<evidence type="ECO:0000259" key="3">
    <source>
        <dbReference type="Pfam" id="PF00291"/>
    </source>
</evidence>
<sequence>MKTFANNWLGRGLENTPGFAAGSISQSPGPEREFFADVTGIEPSPLLNLSELALELGVGALYVKDERNRLGLGSFKALGAAYAIAKRAFAKIEAGETSDPATALHGTTFVCASAGNHGLSLAEGARMFGAEAVVFVAETVPEAFADRLRGRGARVVRAGAIYETSMAEAERQALEHGWQLLSDSTWPGMTDPGRDVMEGYLIMGEEIECQIPEPPTHVFLQAGVGGLAAACALSARASWGNDVTITIVEPEAAPALQASIAAGKPVNAPGPVSTMGRLDCKEPSHLALKYLARQANRFATITDREAEETVSWLKDHDLYTTPSGAAGLSALHHARGQFDELGLTSGSRVLCYLSEGPEQG</sequence>
<feature type="domain" description="Tryptophan synthase beta chain-like PALP" evidence="3">
    <location>
        <begin position="40"/>
        <end position="340"/>
    </location>
</feature>
<organism evidence="4 5">
    <name type="scientific">Roseibium album</name>
    <dbReference type="NCBI Taxonomy" id="311410"/>
    <lineage>
        <taxon>Bacteria</taxon>
        <taxon>Pseudomonadati</taxon>
        <taxon>Pseudomonadota</taxon>
        <taxon>Alphaproteobacteria</taxon>
        <taxon>Hyphomicrobiales</taxon>
        <taxon>Stappiaceae</taxon>
        <taxon>Roseibium</taxon>
    </lineage>
</organism>
<dbReference type="InterPro" id="IPR001926">
    <property type="entry name" value="TrpB-like_PALP"/>
</dbReference>
<dbReference type="SUPFAM" id="SSF53686">
    <property type="entry name" value="Tryptophan synthase beta subunit-like PLP-dependent enzymes"/>
    <property type="match status" value="1"/>
</dbReference>
<evidence type="ECO:0000256" key="1">
    <source>
        <dbReference type="ARBA" id="ARBA00001933"/>
    </source>
</evidence>
<keyword evidence="5" id="KW-1185">Reference proteome</keyword>
<dbReference type="RefSeq" id="WP_055114547.1">
    <property type="nucleotide sequence ID" value="NZ_CXWA01000002.1"/>
</dbReference>
<dbReference type="PANTHER" id="PTHR42937">
    <property type="match status" value="1"/>
</dbReference>
<evidence type="ECO:0000313" key="4">
    <source>
        <dbReference type="EMBL" id="CTQ65783.1"/>
    </source>
</evidence>
<comment type="cofactor">
    <cofactor evidence="1">
        <name>pyridoxal 5'-phosphate</name>
        <dbReference type="ChEBI" id="CHEBI:597326"/>
    </cofactor>
</comment>
<dbReference type="OrthoDB" id="34584at2"/>
<keyword evidence="4" id="KW-0456">Lyase</keyword>
<name>A0A0M7A8W2_9HYPH</name>
<reference evidence="5" key="1">
    <citation type="submission" date="2015-07" db="EMBL/GenBank/DDBJ databases">
        <authorList>
            <person name="Rodrigo-Torres Lidia"/>
            <person name="Arahal R.David."/>
        </authorList>
    </citation>
    <scope>NUCLEOTIDE SEQUENCE [LARGE SCALE GENOMIC DNA]</scope>
    <source>
        <strain evidence="5">CECT 5096</strain>
    </source>
</reference>
<protein>
    <submittedName>
        <fullName evidence="4">Putative diaminopropionate ammonia-lyase</fullName>
        <ecNumber evidence="4">4.3.1.15</ecNumber>
    </submittedName>
</protein>
<dbReference type="Gene3D" id="3.40.50.1100">
    <property type="match status" value="2"/>
</dbReference>
<dbReference type="Proteomes" id="UP000049983">
    <property type="component" value="Unassembled WGS sequence"/>
</dbReference>
<dbReference type="EMBL" id="CXWC01000002">
    <property type="protein sequence ID" value="CTQ65783.1"/>
    <property type="molecule type" value="Genomic_DNA"/>
</dbReference>
<dbReference type="InterPro" id="IPR036052">
    <property type="entry name" value="TrpB-like_PALP_sf"/>
</dbReference>
<accession>A0A0M7A8W2</accession>
<dbReference type="STRING" id="311410.LA5095_01997"/>
<dbReference type="GO" id="GO:0008838">
    <property type="term" value="F:diaminopropionate ammonia-lyase activity"/>
    <property type="evidence" value="ECO:0007669"/>
    <property type="project" value="UniProtKB-EC"/>
</dbReference>
<dbReference type="GeneID" id="97668295"/>
<gene>
    <name evidence="4" type="primary">ygeX_1</name>
    <name evidence="4" type="ORF">LA5096_00853</name>
</gene>
<evidence type="ECO:0000256" key="2">
    <source>
        <dbReference type="ARBA" id="ARBA00022898"/>
    </source>
</evidence>
<keyword evidence="2" id="KW-0663">Pyridoxal phosphate</keyword>